<reference evidence="2" key="1">
    <citation type="submission" date="2023-03" db="EMBL/GenBank/DDBJ databases">
        <title>Massive genome expansion in bonnet fungi (Mycena s.s.) driven by repeated elements and novel gene families across ecological guilds.</title>
        <authorList>
            <consortium name="Lawrence Berkeley National Laboratory"/>
            <person name="Harder C.B."/>
            <person name="Miyauchi S."/>
            <person name="Viragh M."/>
            <person name="Kuo A."/>
            <person name="Thoen E."/>
            <person name="Andreopoulos B."/>
            <person name="Lu D."/>
            <person name="Skrede I."/>
            <person name="Drula E."/>
            <person name="Henrissat B."/>
            <person name="Morin E."/>
            <person name="Kohler A."/>
            <person name="Barry K."/>
            <person name="LaButti K."/>
            <person name="Morin E."/>
            <person name="Salamov A."/>
            <person name="Lipzen A."/>
            <person name="Mereny Z."/>
            <person name="Hegedus B."/>
            <person name="Baldrian P."/>
            <person name="Stursova M."/>
            <person name="Weitz H."/>
            <person name="Taylor A."/>
            <person name="Grigoriev I.V."/>
            <person name="Nagy L.G."/>
            <person name="Martin F."/>
            <person name="Kauserud H."/>
        </authorList>
    </citation>
    <scope>NUCLEOTIDE SEQUENCE</scope>
    <source>
        <strain evidence="2">CBHHK067</strain>
    </source>
</reference>
<dbReference type="InterPro" id="IPR040521">
    <property type="entry name" value="KDZ"/>
</dbReference>
<comment type="caution">
    <text evidence="2">The sequence shown here is derived from an EMBL/GenBank/DDBJ whole genome shotgun (WGS) entry which is preliminary data.</text>
</comment>
<dbReference type="AlphaFoldDB" id="A0AAD7D1S3"/>
<gene>
    <name evidence="2" type="ORF">B0H17DRAFT_1161771</name>
</gene>
<dbReference type="Proteomes" id="UP001221757">
    <property type="component" value="Unassembled WGS sequence"/>
</dbReference>
<protein>
    <submittedName>
        <fullName evidence="2">Uncharacterized protein</fullName>
    </submittedName>
</protein>
<dbReference type="PANTHER" id="PTHR33096">
    <property type="entry name" value="CXC2 DOMAIN-CONTAINING PROTEIN"/>
    <property type="match status" value="1"/>
</dbReference>
<dbReference type="Pfam" id="PF18758">
    <property type="entry name" value="KDZ"/>
    <property type="match status" value="1"/>
</dbReference>
<proteinExistence type="predicted"/>
<name>A0AAD7D1S3_MYCRO</name>
<dbReference type="EMBL" id="JARKIE010000158">
    <property type="protein sequence ID" value="KAJ7674150.1"/>
    <property type="molecule type" value="Genomic_DNA"/>
</dbReference>
<dbReference type="PANTHER" id="PTHR33096:SF1">
    <property type="entry name" value="CXC1-LIKE CYSTEINE CLUSTER ASSOCIATED WITH KDZ TRANSPOSASES DOMAIN-CONTAINING PROTEIN"/>
    <property type="match status" value="1"/>
</dbReference>
<evidence type="ECO:0000256" key="1">
    <source>
        <dbReference type="SAM" id="Coils"/>
    </source>
</evidence>
<keyword evidence="3" id="KW-1185">Reference proteome</keyword>
<sequence length="560" mass="64674">MPVPKSVLDDCEASFTAANDKWAKSSTQFFDDTALMGLNCRHDHLLFLVNMKTAGEKQFYMYVLLEMFLRHLPQSFVVGFLYDIACQLERLARKWGFLPPEYLARLQFSVLVLHAFGHHWVCQMIYHLRRRTLFGLTDGEGCERFWHSISKLIAYLRVCGYHRRIYTLDSQILHLQKASIRRHVLRREYAKQLKAQTKPLPILKGRVKDLEDNIADKEAMMVEINIAEQDLGDAKTKLKKAVETQRCKEVALGVDNHHVLRNIANSPYIQACMNARALKHRLRDKLQSRKFELDRVEWTFHQKKTAADPKLKTHIEDAVRRWDPSIQELLIRQHKAPRNAVPPTTIDPKSIWGLDIDDEIWQDVGLDNTYDDKSDPLLWLKNEGVREGIKAMLEKDRCNEEAPRVFHECCVLWWWLSEEWEVVGVAMELAAAEGDLGVVFQLELRRHKLCQLCAGWNFVICSIPFSKAGLPGWGPTEAELLSVRIEDVVAKSKGSTAVNEEDWSAGEEDEEDKDLPINEIKAFQRGGVYAEEREEYYRRVKQATSGGLGRPMTIGLRHSR</sequence>
<accession>A0AAD7D1S3</accession>
<organism evidence="2 3">
    <name type="scientific">Mycena rosella</name>
    <name type="common">Pink bonnet</name>
    <name type="synonym">Agaricus rosellus</name>
    <dbReference type="NCBI Taxonomy" id="1033263"/>
    <lineage>
        <taxon>Eukaryota</taxon>
        <taxon>Fungi</taxon>
        <taxon>Dikarya</taxon>
        <taxon>Basidiomycota</taxon>
        <taxon>Agaricomycotina</taxon>
        <taxon>Agaricomycetes</taxon>
        <taxon>Agaricomycetidae</taxon>
        <taxon>Agaricales</taxon>
        <taxon>Marasmiineae</taxon>
        <taxon>Mycenaceae</taxon>
        <taxon>Mycena</taxon>
    </lineage>
</organism>
<evidence type="ECO:0000313" key="3">
    <source>
        <dbReference type="Proteomes" id="UP001221757"/>
    </source>
</evidence>
<keyword evidence="1" id="KW-0175">Coiled coil</keyword>
<feature type="coiled-coil region" evidence="1">
    <location>
        <begin position="207"/>
        <end position="244"/>
    </location>
</feature>
<evidence type="ECO:0000313" key="2">
    <source>
        <dbReference type="EMBL" id="KAJ7674150.1"/>
    </source>
</evidence>